<feature type="chain" id="PRO_5046768089" description="Lipoprotein" evidence="2">
    <location>
        <begin position="29"/>
        <end position="166"/>
    </location>
</feature>
<keyword evidence="4" id="KW-1185">Reference proteome</keyword>
<keyword evidence="2" id="KW-0732">Signal</keyword>
<feature type="compositionally biased region" description="Polar residues" evidence="1">
    <location>
        <begin position="93"/>
        <end position="103"/>
    </location>
</feature>
<reference evidence="3 4" key="1">
    <citation type="submission" date="2021-11" db="EMBL/GenBank/DDBJ databases">
        <authorList>
            <person name="Depoorter E."/>
        </authorList>
    </citation>
    <scope>NUCLEOTIDE SEQUENCE [LARGE SCALE GENOMIC DNA]</scope>
    <source>
        <strain evidence="3 4">LMG 24289</strain>
    </source>
</reference>
<name>A0ABN8BKS5_9LACO</name>
<dbReference type="EMBL" id="CAKKNS010000001">
    <property type="protein sequence ID" value="CAH0415897.1"/>
    <property type="molecule type" value="Genomic_DNA"/>
</dbReference>
<evidence type="ECO:0000313" key="3">
    <source>
        <dbReference type="EMBL" id="CAH0415897.1"/>
    </source>
</evidence>
<evidence type="ECO:0000313" key="4">
    <source>
        <dbReference type="Proteomes" id="UP000789707"/>
    </source>
</evidence>
<feature type="region of interest" description="Disordered" evidence="1">
    <location>
        <begin position="23"/>
        <end position="103"/>
    </location>
</feature>
<proteinExistence type="predicted"/>
<evidence type="ECO:0000256" key="2">
    <source>
        <dbReference type="SAM" id="SignalP"/>
    </source>
</evidence>
<feature type="compositionally biased region" description="Low complexity" evidence="1">
    <location>
        <begin position="33"/>
        <end position="92"/>
    </location>
</feature>
<dbReference type="PROSITE" id="PS51257">
    <property type="entry name" value="PROKAR_LIPOPROTEIN"/>
    <property type="match status" value="1"/>
</dbReference>
<organism evidence="3 4">
    <name type="scientific">Periweissella fabaria</name>
    <dbReference type="NCBI Taxonomy" id="546157"/>
    <lineage>
        <taxon>Bacteria</taxon>
        <taxon>Bacillati</taxon>
        <taxon>Bacillota</taxon>
        <taxon>Bacilli</taxon>
        <taxon>Lactobacillales</taxon>
        <taxon>Lactobacillaceae</taxon>
        <taxon>Periweissella</taxon>
    </lineage>
</organism>
<comment type="caution">
    <text evidence="3">The sequence shown here is derived from an EMBL/GenBank/DDBJ whole genome shotgun (WGS) entry which is preliminary data.</text>
</comment>
<evidence type="ECO:0008006" key="5">
    <source>
        <dbReference type="Google" id="ProtNLM"/>
    </source>
</evidence>
<feature type="signal peptide" evidence="2">
    <location>
        <begin position="1"/>
        <end position="28"/>
    </location>
</feature>
<sequence length="166" mass="16640">MKKTLSIIAATSLLFVLAGCSQPHSTTAKESNKQSASSAQTSSAATASSKAASSTSTPDTHSSSASSSSAASSSTNNPATTSSNSSSQPTDSNQAQASGKVTTPEQAVNVLRAQLGPSADNVSLLANGTSTLYGETVFNINIYQGAAKAPSAAYTVSQDGKVTQQW</sequence>
<accession>A0ABN8BKS5</accession>
<dbReference type="RefSeq" id="WP_230095973.1">
    <property type="nucleotide sequence ID" value="NZ_CAKKNS010000001.1"/>
</dbReference>
<evidence type="ECO:0000256" key="1">
    <source>
        <dbReference type="SAM" id="MobiDB-lite"/>
    </source>
</evidence>
<protein>
    <recommendedName>
        <fullName evidence="5">Lipoprotein</fullName>
    </recommendedName>
</protein>
<dbReference type="Proteomes" id="UP000789707">
    <property type="component" value="Unassembled WGS sequence"/>
</dbReference>
<gene>
    <name evidence="3" type="ORF">WFA24289_00195</name>
</gene>